<dbReference type="EMBL" id="LT551814">
    <property type="protein sequence ID" value="SAL97578.1"/>
    <property type="molecule type" value="Genomic_DNA"/>
</dbReference>
<keyword evidence="5" id="KW-0949">S-adenosyl-L-methionine</keyword>
<keyword evidence="3 5" id="KW-1133">Transmembrane helix</keyword>
<dbReference type="OrthoDB" id="422086at2759"/>
<dbReference type="AlphaFoldDB" id="A0A168LVJ4"/>
<feature type="transmembrane region" description="Helical" evidence="5">
    <location>
        <begin position="70"/>
        <end position="90"/>
    </location>
</feature>
<evidence type="ECO:0000256" key="2">
    <source>
        <dbReference type="ARBA" id="ARBA00022692"/>
    </source>
</evidence>
<dbReference type="GO" id="GO:0004671">
    <property type="term" value="F:protein C-terminal S-isoprenylcysteine carboxyl O-methyltransferase activity"/>
    <property type="evidence" value="ECO:0007669"/>
    <property type="project" value="UniProtKB-EC"/>
</dbReference>
<dbReference type="PANTHER" id="PTHR43847:SF1">
    <property type="entry name" value="BLL3993 PROTEIN"/>
    <property type="match status" value="1"/>
</dbReference>
<keyword evidence="2 5" id="KW-0812">Transmembrane</keyword>
<dbReference type="Pfam" id="PF04140">
    <property type="entry name" value="ICMT"/>
    <property type="match status" value="1"/>
</dbReference>
<keyword evidence="5" id="KW-0256">Endoplasmic reticulum</keyword>
<keyword evidence="7" id="KW-1185">Reference proteome</keyword>
<dbReference type="PANTHER" id="PTHR43847">
    <property type="entry name" value="BLL3993 PROTEIN"/>
    <property type="match status" value="1"/>
</dbReference>
<dbReference type="InterPro" id="IPR052527">
    <property type="entry name" value="Metal_cation-efflux_comp"/>
</dbReference>
<evidence type="ECO:0000256" key="1">
    <source>
        <dbReference type="ARBA" id="ARBA00004141"/>
    </source>
</evidence>
<keyword evidence="4 5" id="KW-0472">Membrane</keyword>
<dbReference type="GO" id="GO:0032259">
    <property type="term" value="P:methylation"/>
    <property type="evidence" value="ECO:0007669"/>
    <property type="project" value="UniProtKB-KW"/>
</dbReference>
<comment type="similarity">
    <text evidence="5">Belongs to the class VI-like SAM-binding methyltransferase superfamily. Isoprenylcysteine carboxyl methyltransferase family.</text>
</comment>
<feature type="transmembrane region" description="Helical" evidence="5">
    <location>
        <begin position="123"/>
        <end position="154"/>
    </location>
</feature>
<evidence type="ECO:0000256" key="4">
    <source>
        <dbReference type="ARBA" id="ARBA00023136"/>
    </source>
</evidence>
<evidence type="ECO:0000256" key="3">
    <source>
        <dbReference type="ARBA" id="ARBA00022989"/>
    </source>
</evidence>
<accession>A0A168LVJ4</accession>
<organism evidence="6">
    <name type="scientific">Absidia glauca</name>
    <name type="common">Pin mould</name>
    <dbReference type="NCBI Taxonomy" id="4829"/>
    <lineage>
        <taxon>Eukaryota</taxon>
        <taxon>Fungi</taxon>
        <taxon>Fungi incertae sedis</taxon>
        <taxon>Mucoromycota</taxon>
        <taxon>Mucoromycotina</taxon>
        <taxon>Mucoromycetes</taxon>
        <taxon>Mucorales</taxon>
        <taxon>Cunninghamellaceae</taxon>
        <taxon>Absidia</taxon>
    </lineage>
</organism>
<sequence length="187" mass="21070">MLTTLLLGYLLMGLLFYVEYRYESSRTTTMLQTSGDDQGTTTLLMGAWCFVFASGVLWPLIGWGDMAWTVLPWIGLGWILGGIVLLRWALVANAFYIRPMAITDDQFLCTDGPYKVIRHPGYVAFYLAGLGFALASGNAVVLISVAIVLAYSYLRRIHAEEQMMLTHFSVDYQQYASESFRVLPFVY</sequence>
<keyword evidence="5" id="KW-0489">Methyltransferase</keyword>
<evidence type="ECO:0000313" key="7">
    <source>
        <dbReference type="Proteomes" id="UP000078561"/>
    </source>
</evidence>
<dbReference type="InterPro" id="IPR007269">
    <property type="entry name" value="ICMT_MeTrfase"/>
</dbReference>
<evidence type="ECO:0000313" key="6">
    <source>
        <dbReference type="EMBL" id="SAL97578.1"/>
    </source>
</evidence>
<comment type="caution">
    <text evidence="5">Lacks conserved residue(s) required for the propagation of feature annotation.</text>
</comment>
<evidence type="ECO:0000256" key="5">
    <source>
        <dbReference type="RuleBase" id="RU362022"/>
    </source>
</evidence>
<dbReference type="OMA" id="HQFTRHV"/>
<comment type="subcellular location">
    <subcellularLocation>
        <location evidence="5">Endoplasmic reticulum membrane</location>
        <topology evidence="5">Multi-pass membrane protein</topology>
    </subcellularLocation>
    <subcellularLocation>
        <location evidence="1">Membrane</location>
        <topology evidence="1">Multi-pass membrane protein</topology>
    </subcellularLocation>
</comment>
<protein>
    <recommendedName>
        <fullName evidence="5">Protein-S-isoprenylcysteine O-methyltransferase</fullName>
        <ecNumber evidence="5">2.1.1.100</ecNumber>
    </recommendedName>
</protein>
<proteinExistence type="inferred from homology"/>
<gene>
    <name evidence="6" type="primary">ABSGL_03076.1 scaffold 4127</name>
</gene>
<feature type="transmembrane region" description="Helical" evidence="5">
    <location>
        <begin position="45"/>
        <end position="63"/>
    </location>
</feature>
<dbReference type="STRING" id="4829.A0A168LVJ4"/>
<keyword evidence="5" id="KW-0808">Transferase</keyword>
<dbReference type="EC" id="2.1.1.100" evidence="5"/>
<reference evidence="6" key="1">
    <citation type="submission" date="2016-04" db="EMBL/GenBank/DDBJ databases">
        <authorList>
            <person name="Evans L.H."/>
            <person name="Alamgir A."/>
            <person name="Owens N."/>
            <person name="Weber N.D."/>
            <person name="Virtaneva K."/>
            <person name="Barbian K."/>
            <person name="Babar A."/>
            <person name="Rosenke K."/>
        </authorList>
    </citation>
    <scope>NUCLEOTIDE SEQUENCE [LARGE SCALE GENOMIC DNA]</scope>
    <source>
        <strain evidence="6">CBS 101.48</strain>
    </source>
</reference>
<dbReference type="Gene3D" id="1.20.120.1630">
    <property type="match status" value="1"/>
</dbReference>
<name>A0A168LVJ4_ABSGL</name>
<comment type="catalytic activity">
    <reaction evidence="5">
        <text>[protein]-C-terminal S-[(2E,6E)-farnesyl]-L-cysteine + S-adenosyl-L-methionine = [protein]-C-terminal S-[(2E,6E)-farnesyl]-L-cysteine methyl ester + S-adenosyl-L-homocysteine</text>
        <dbReference type="Rhea" id="RHEA:21672"/>
        <dbReference type="Rhea" id="RHEA-COMP:12125"/>
        <dbReference type="Rhea" id="RHEA-COMP:12126"/>
        <dbReference type="ChEBI" id="CHEBI:57856"/>
        <dbReference type="ChEBI" id="CHEBI:59789"/>
        <dbReference type="ChEBI" id="CHEBI:90510"/>
        <dbReference type="ChEBI" id="CHEBI:90511"/>
        <dbReference type="EC" id="2.1.1.100"/>
    </reaction>
</comment>
<dbReference type="GO" id="GO:0005789">
    <property type="term" value="C:endoplasmic reticulum membrane"/>
    <property type="evidence" value="ECO:0007669"/>
    <property type="project" value="UniProtKB-SubCell"/>
</dbReference>
<dbReference type="InParanoid" id="A0A168LVJ4"/>
<dbReference type="Proteomes" id="UP000078561">
    <property type="component" value="Unassembled WGS sequence"/>
</dbReference>